<evidence type="ECO:0000256" key="6">
    <source>
        <dbReference type="ARBA" id="ARBA00032976"/>
    </source>
</evidence>
<name>A0A5B2W0N5_9HYPH</name>
<evidence type="ECO:0000256" key="3">
    <source>
        <dbReference type="ARBA" id="ARBA00010973"/>
    </source>
</evidence>
<dbReference type="GO" id="GO:0016810">
    <property type="term" value="F:hydrolase activity, acting on carbon-nitrogen (but not peptide) bonds"/>
    <property type="evidence" value="ECO:0007669"/>
    <property type="project" value="InterPro"/>
</dbReference>
<dbReference type="AlphaFoldDB" id="A0A5B2W0N5"/>
<dbReference type="PANTHER" id="PTHR34216">
    <property type="match status" value="1"/>
</dbReference>
<dbReference type="InterPro" id="IPR051398">
    <property type="entry name" value="Polysacch_Deacetylase"/>
</dbReference>
<dbReference type="SUPFAM" id="SSF88713">
    <property type="entry name" value="Glycoside hydrolase/deacetylase"/>
    <property type="match status" value="1"/>
</dbReference>
<comment type="similarity">
    <text evidence="3">Belongs to the polysaccharide deacetylase family.</text>
</comment>
<evidence type="ECO:0000313" key="9">
    <source>
        <dbReference type="Proteomes" id="UP000323142"/>
    </source>
</evidence>
<feature type="domain" description="NodB homology" evidence="7">
    <location>
        <begin position="79"/>
        <end position="259"/>
    </location>
</feature>
<dbReference type="PANTHER" id="PTHR34216:SF3">
    <property type="entry name" value="POLY-BETA-1,6-N-ACETYL-D-GLUCOSAMINE N-DEACETYLASE"/>
    <property type="match status" value="1"/>
</dbReference>
<sequence length="259" mass="28239">MRWMAKKALRLALSARTSFRPSQANIRVLTYHRFGDDTDPWTISADVFEKQIAWAAKEDLFISPESVAGVLNGSAGRTSGIIVTIDDCDPSVYAVALPILRKYGVEAVLFAITDRIGSDNHMTAAQLKSSVDQGFVVGSHSRSHPHMAKLDAEQLQSEAALSRRILQDITGSPVEMFAYPYGNKQSISPETRSALEAAGYSIAFTSQMGAVTPGVDPLAVPRLNIEHGDPVWTFGALCHGHLDDWDAACRSLGLSRFQY</sequence>
<reference evidence="8 9" key="1">
    <citation type="submission" date="2019-09" db="EMBL/GenBank/DDBJ databases">
        <title>Salinarimonas rosea gen. nov., sp. nov., a new member of the a-2 subgroup of the Proteobacteria.</title>
        <authorList>
            <person name="Liu J."/>
        </authorList>
    </citation>
    <scope>NUCLEOTIDE SEQUENCE [LARGE SCALE GENOMIC DNA]</scope>
    <source>
        <strain evidence="8 9">BN140002</strain>
    </source>
</reference>
<comment type="function">
    <text evidence="1">Is involved in generating a small heat-stable compound (Nod), an acylated oligomer of N-acetylglucosamine, that stimulates mitosis in various plant protoplasts.</text>
</comment>
<dbReference type="InterPro" id="IPR011330">
    <property type="entry name" value="Glyco_hydro/deAcase_b/a-brl"/>
</dbReference>
<reference evidence="8 9" key="2">
    <citation type="submission" date="2019-09" db="EMBL/GenBank/DDBJ databases">
        <authorList>
            <person name="Jin C."/>
        </authorList>
    </citation>
    <scope>NUCLEOTIDE SEQUENCE [LARGE SCALE GENOMIC DNA]</scope>
    <source>
        <strain evidence="8 9">BN140002</strain>
    </source>
</reference>
<dbReference type="GO" id="GO:0005576">
    <property type="term" value="C:extracellular region"/>
    <property type="evidence" value="ECO:0007669"/>
    <property type="project" value="UniProtKB-SubCell"/>
</dbReference>
<dbReference type="CDD" id="cd10918">
    <property type="entry name" value="CE4_NodB_like_5s_6s"/>
    <property type="match status" value="1"/>
</dbReference>
<evidence type="ECO:0000256" key="2">
    <source>
        <dbReference type="ARBA" id="ARBA00004613"/>
    </source>
</evidence>
<comment type="caution">
    <text evidence="8">The sequence shown here is derived from an EMBL/GenBank/DDBJ whole genome shotgun (WGS) entry which is preliminary data.</text>
</comment>
<dbReference type="OrthoDB" id="9814639at2"/>
<dbReference type="EMBL" id="VUOA01000003">
    <property type="protein sequence ID" value="KAA2244280.1"/>
    <property type="molecule type" value="Genomic_DNA"/>
</dbReference>
<dbReference type="Pfam" id="PF01522">
    <property type="entry name" value="Polysacc_deac_1"/>
    <property type="match status" value="1"/>
</dbReference>
<dbReference type="Proteomes" id="UP000323142">
    <property type="component" value="Unassembled WGS sequence"/>
</dbReference>
<dbReference type="InterPro" id="IPR002509">
    <property type="entry name" value="NODB_dom"/>
</dbReference>
<evidence type="ECO:0000256" key="1">
    <source>
        <dbReference type="ARBA" id="ARBA00003236"/>
    </source>
</evidence>
<comment type="subcellular location">
    <subcellularLocation>
        <location evidence="2">Secreted</location>
    </subcellularLocation>
</comment>
<organism evidence="8 9">
    <name type="scientific">Salinarimonas soli</name>
    <dbReference type="NCBI Taxonomy" id="1638099"/>
    <lineage>
        <taxon>Bacteria</taxon>
        <taxon>Pseudomonadati</taxon>
        <taxon>Pseudomonadota</taxon>
        <taxon>Alphaproteobacteria</taxon>
        <taxon>Hyphomicrobiales</taxon>
        <taxon>Salinarimonadaceae</taxon>
        <taxon>Salinarimonas</taxon>
    </lineage>
</organism>
<gene>
    <name evidence="8" type="ORF">F0L46_01140</name>
</gene>
<proteinExistence type="inferred from homology"/>
<evidence type="ECO:0000256" key="4">
    <source>
        <dbReference type="ARBA" id="ARBA00020071"/>
    </source>
</evidence>
<protein>
    <recommendedName>
        <fullName evidence="4">Chitooligosaccharide deacetylase</fullName>
    </recommendedName>
    <alternativeName>
        <fullName evidence="6">Nodulation protein B</fullName>
    </alternativeName>
</protein>
<keyword evidence="9" id="KW-1185">Reference proteome</keyword>
<evidence type="ECO:0000259" key="7">
    <source>
        <dbReference type="PROSITE" id="PS51677"/>
    </source>
</evidence>
<evidence type="ECO:0000256" key="5">
    <source>
        <dbReference type="ARBA" id="ARBA00022729"/>
    </source>
</evidence>
<evidence type="ECO:0000313" key="8">
    <source>
        <dbReference type="EMBL" id="KAA2244280.1"/>
    </source>
</evidence>
<keyword evidence="5" id="KW-0732">Signal</keyword>
<dbReference type="GO" id="GO:0005975">
    <property type="term" value="P:carbohydrate metabolic process"/>
    <property type="evidence" value="ECO:0007669"/>
    <property type="project" value="InterPro"/>
</dbReference>
<dbReference type="Gene3D" id="3.20.20.370">
    <property type="entry name" value="Glycoside hydrolase/deacetylase"/>
    <property type="match status" value="1"/>
</dbReference>
<dbReference type="PROSITE" id="PS51677">
    <property type="entry name" value="NODB"/>
    <property type="match status" value="1"/>
</dbReference>
<accession>A0A5B2W0N5</accession>